<name>A0ABT0E1W9_9SPHN</name>
<dbReference type="InterPro" id="IPR027417">
    <property type="entry name" value="P-loop_NTPase"/>
</dbReference>
<reference evidence="1 2" key="1">
    <citation type="submission" date="2022-04" db="EMBL/GenBank/DDBJ databases">
        <authorList>
            <person name="Huq M.A."/>
        </authorList>
    </citation>
    <scope>NUCLEOTIDE SEQUENCE [LARGE SCALE GENOMIC DNA]</scope>
    <source>
        <strain evidence="1 2">MAH-33</strain>
    </source>
</reference>
<dbReference type="Proteomes" id="UP001203512">
    <property type="component" value="Unassembled WGS sequence"/>
</dbReference>
<accession>A0ABT0E1W9</accession>
<dbReference type="EMBL" id="JALKHS010000020">
    <property type="protein sequence ID" value="MCK0533376.1"/>
    <property type="molecule type" value="Genomic_DNA"/>
</dbReference>
<dbReference type="PIRSF" id="PIRSF009320">
    <property type="entry name" value="Nuc_binding_HP_1000"/>
    <property type="match status" value="1"/>
</dbReference>
<keyword evidence="2" id="KW-1185">Reference proteome</keyword>
<evidence type="ECO:0000313" key="2">
    <source>
        <dbReference type="Proteomes" id="UP001203512"/>
    </source>
</evidence>
<dbReference type="SUPFAM" id="SSF52540">
    <property type="entry name" value="P-loop containing nucleoside triphosphate hydrolases"/>
    <property type="match status" value="1"/>
</dbReference>
<comment type="caution">
    <text evidence="1">The sequence shown here is derived from an EMBL/GenBank/DDBJ whole genome shotgun (WGS) entry which is preliminary data.</text>
</comment>
<proteinExistence type="predicted"/>
<sequence>MPTVVFVSPKGGVGKTTAALLLASEVARGAKVTVIDADPNHPIQAWSKGADLSENLSIIADVDEDNILDQIEEAAAQTPFVIVDLEGTAAKIVLLAVSQADLVVIPMQGSQLDAEQAGRAIKVLKQHERMTGRAVPFGVLLTRTSPIIRTRTMGHIQSGLNDAGVPVFTTQLHEREAFRAIFSFRKTLEDLDEKDVPNLDKAIVNAEQFAVEVIERLRDSRNATANKTEMA</sequence>
<dbReference type="InterPro" id="IPR009744">
    <property type="entry name" value="VirC1"/>
</dbReference>
<gene>
    <name evidence="1" type="ORF">MU848_17440</name>
</gene>
<protein>
    <submittedName>
        <fullName evidence="1">ParA family protein</fullName>
    </submittedName>
</protein>
<dbReference type="CDD" id="cd02042">
    <property type="entry name" value="ParAB_family"/>
    <property type="match status" value="1"/>
</dbReference>
<organism evidence="1 2">
    <name type="scientific">Sphingobium agri</name>
    <dbReference type="NCBI Taxonomy" id="2933566"/>
    <lineage>
        <taxon>Bacteria</taxon>
        <taxon>Pseudomonadati</taxon>
        <taxon>Pseudomonadota</taxon>
        <taxon>Alphaproteobacteria</taxon>
        <taxon>Sphingomonadales</taxon>
        <taxon>Sphingomonadaceae</taxon>
        <taxon>Sphingobium</taxon>
    </lineage>
</organism>
<dbReference type="Pfam" id="PF07015">
    <property type="entry name" value="VirC1"/>
    <property type="match status" value="1"/>
</dbReference>
<dbReference type="Gene3D" id="3.40.50.300">
    <property type="entry name" value="P-loop containing nucleotide triphosphate hydrolases"/>
    <property type="match status" value="1"/>
</dbReference>
<dbReference type="PANTHER" id="PTHR13696">
    <property type="entry name" value="P-LOOP CONTAINING NUCLEOSIDE TRIPHOSPHATE HYDROLASE"/>
    <property type="match status" value="1"/>
</dbReference>
<dbReference type="RefSeq" id="WP_247234516.1">
    <property type="nucleotide sequence ID" value="NZ_JALKHS010000020.1"/>
</dbReference>
<evidence type="ECO:0000313" key="1">
    <source>
        <dbReference type="EMBL" id="MCK0533376.1"/>
    </source>
</evidence>
<dbReference type="PANTHER" id="PTHR13696:SF96">
    <property type="entry name" value="COBQ_COBB_MIND_PARA NUCLEOTIDE BINDING DOMAIN-CONTAINING PROTEIN"/>
    <property type="match status" value="1"/>
</dbReference>
<dbReference type="InterPro" id="IPR050678">
    <property type="entry name" value="DNA_Partitioning_ATPase"/>
</dbReference>